<feature type="domain" description="PWI" evidence="3">
    <location>
        <begin position="28"/>
        <end position="126"/>
    </location>
</feature>
<dbReference type="Proteomes" id="UP000827284">
    <property type="component" value="Unassembled WGS sequence"/>
</dbReference>
<evidence type="ECO:0000256" key="1">
    <source>
        <dbReference type="ARBA" id="ARBA00022664"/>
    </source>
</evidence>
<feature type="compositionally biased region" description="Low complexity" evidence="2">
    <location>
        <begin position="337"/>
        <end position="349"/>
    </location>
</feature>
<dbReference type="InterPro" id="IPR002483">
    <property type="entry name" value="PWI_dom"/>
</dbReference>
<dbReference type="GO" id="GO:0006397">
    <property type="term" value="P:mRNA processing"/>
    <property type="evidence" value="ECO:0007669"/>
    <property type="project" value="UniProtKB-KW"/>
</dbReference>
<feature type="compositionally biased region" description="Basic and acidic residues" evidence="2">
    <location>
        <begin position="382"/>
        <end position="399"/>
    </location>
</feature>
<keyword evidence="5" id="KW-1185">Reference proteome</keyword>
<sequence>MGDAGFFKGTSAGQDSRFSDKEKKLLRSLHFPSEFNQKVDMKKVNKDVIKEWMSKRVVELLGFDDDVVVDYAFGMLDAPSPDPKSMQINLQGFLDKNSQVFVLELWKHLISAQDSLGGIPRQFLEDEKAKLLESQAYKAAQLAKIREQEDKERALANEVRQKAQAIRDLNRPRASTSFDSPAAQSRGGESSHGRDHRRERSRSRDGRDSRRHHHENGNGNGRGSGRFSRDEGRDHRDYRRSGRDDYNRGGRRRSRSRSRSWTRGRDYSRERRGNGRDHSGRDYSGRDRNRSRDRRESVDDRSKRRRRDSISRSRSHERKRSPPVKNSTRSRSRSKSGTRTPPPRSSSSSARDRQSTKSAKDGDAQSGAKEPSSTETRPSPVDLKKLENELREKLLRERVMQSVKNKAVSETAADSQPKE</sequence>
<dbReference type="GO" id="GO:0005681">
    <property type="term" value="C:spliceosomal complex"/>
    <property type="evidence" value="ECO:0007669"/>
    <property type="project" value="TreeGrafter"/>
</dbReference>
<feature type="compositionally biased region" description="Basic and acidic residues" evidence="2">
    <location>
        <begin position="227"/>
        <end position="248"/>
    </location>
</feature>
<dbReference type="SUPFAM" id="SSF101233">
    <property type="entry name" value="PWI domain"/>
    <property type="match status" value="1"/>
</dbReference>
<dbReference type="GO" id="GO:0003723">
    <property type="term" value="F:RNA binding"/>
    <property type="evidence" value="ECO:0007669"/>
    <property type="project" value="TreeGrafter"/>
</dbReference>
<dbReference type="Gene3D" id="1.20.1390.10">
    <property type="entry name" value="PWI domain"/>
    <property type="match status" value="1"/>
</dbReference>
<organism evidence="4 5">
    <name type="scientific">Entomortierella parvispora</name>
    <dbReference type="NCBI Taxonomy" id="205924"/>
    <lineage>
        <taxon>Eukaryota</taxon>
        <taxon>Fungi</taxon>
        <taxon>Fungi incertae sedis</taxon>
        <taxon>Mucoromycota</taxon>
        <taxon>Mortierellomycotina</taxon>
        <taxon>Mortierellomycetes</taxon>
        <taxon>Mortierellales</taxon>
        <taxon>Mortierellaceae</taxon>
        <taxon>Entomortierella</taxon>
    </lineage>
</organism>
<accession>A0A9P3LVH8</accession>
<dbReference type="Pfam" id="PF01480">
    <property type="entry name" value="PWI"/>
    <property type="match status" value="1"/>
</dbReference>
<evidence type="ECO:0000256" key="2">
    <source>
        <dbReference type="SAM" id="MobiDB-lite"/>
    </source>
</evidence>
<dbReference type="PROSITE" id="PS51025">
    <property type="entry name" value="PWI"/>
    <property type="match status" value="1"/>
</dbReference>
<reference evidence="4" key="1">
    <citation type="submission" date="2021-11" db="EMBL/GenBank/DDBJ databases">
        <authorList>
            <person name="Herlambang A."/>
            <person name="Guo Y."/>
            <person name="Takashima Y."/>
            <person name="Nishizawa T."/>
        </authorList>
    </citation>
    <scope>NUCLEOTIDE SEQUENCE</scope>
    <source>
        <strain evidence="4">E1425</strain>
    </source>
</reference>
<feature type="compositionally biased region" description="Basic and acidic residues" evidence="2">
    <location>
        <begin position="350"/>
        <end position="363"/>
    </location>
</feature>
<evidence type="ECO:0000313" key="5">
    <source>
        <dbReference type="Proteomes" id="UP000827284"/>
    </source>
</evidence>
<gene>
    <name evidence="4" type="ORF">EMPS_04470</name>
</gene>
<evidence type="ECO:0000313" key="4">
    <source>
        <dbReference type="EMBL" id="GJJ72113.1"/>
    </source>
</evidence>
<protein>
    <submittedName>
        <fullName evidence="4">Serine/arginine repetitive matrix protein 1</fullName>
    </submittedName>
</protein>
<dbReference type="PANTHER" id="PTHR23148">
    <property type="entry name" value="SERINE/ARGININE REGULATED NUCLEAR MATRIX PROTEIN"/>
    <property type="match status" value="1"/>
</dbReference>
<reference evidence="4" key="2">
    <citation type="journal article" date="2022" name="Microbiol. Resour. Announc.">
        <title>Whole-Genome Sequence of Entomortierella parvispora E1425, a Mucoromycotan Fungus Associated with Burkholderiaceae-Related Endosymbiotic Bacteria.</title>
        <authorList>
            <person name="Herlambang A."/>
            <person name="Guo Y."/>
            <person name="Takashima Y."/>
            <person name="Narisawa K."/>
            <person name="Ohta H."/>
            <person name="Nishizawa T."/>
        </authorList>
    </citation>
    <scope>NUCLEOTIDE SEQUENCE</scope>
    <source>
        <strain evidence="4">E1425</strain>
    </source>
</reference>
<comment type="caution">
    <text evidence="4">The sequence shown here is derived from an EMBL/GenBank/DDBJ whole genome shotgun (WGS) entry which is preliminary data.</text>
</comment>
<dbReference type="AlphaFoldDB" id="A0A9P3LVH8"/>
<feature type="compositionally biased region" description="Polar residues" evidence="2">
    <location>
        <begin position="173"/>
        <end position="183"/>
    </location>
</feature>
<feature type="compositionally biased region" description="Basic and acidic residues" evidence="2">
    <location>
        <begin position="263"/>
        <end position="302"/>
    </location>
</feature>
<feature type="compositionally biased region" description="Basic and acidic residues" evidence="2">
    <location>
        <begin position="189"/>
        <end position="208"/>
    </location>
</feature>
<feature type="compositionally biased region" description="Basic residues" evidence="2">
    <location>
        <begin position="303"/>
        <end position="336"/>
    </location>
</feature>
<dbReference type="GO" id="GO:0048024">
    <property type="term" value="P:regulation of mRNA splicing, via spliceosome"/>
    <property type="evidence" value="ECO:0007669"/>
    <property type="project" value="TreeGrafter"/>
</dbReference>
<dbReference type="SMART" id="SM00311">
    <property type="entry name" value="PWI"/>
    <property type="match status" value="1"/>
</dbReference>
<name>A0A9P3LVH8_9FUNG</name>
<feature type="region of interest" description="Disordered" evidence="2">
    <location>
        <begin position="163"/>
        <end position="419"/>
    </location>
</feature>
<keyword evidence="1" id="KW-0507">mRNA processing</keyword>
<dbReference type="PANTHER" id="PTHR23148:SF0">
    <property type="entry name" value="SERINE_ARGININE REPETITIVE MATRIX PROTEIN 1"/>
    <property type="match status" value="1"/>
</dbReference>
<dbReference type="EMBL" id="BQFW01000006">
    <property type="protein sequence ID" value="GJJ72113.1"/>
    <property type="molecule type" value="Genomic_DNA"/>
</dbReference>
<dbReference type="OrthoDB" id="163257at2759"/>
<dbReference type="InterPro" id="IPR052225">
    <property type="entry name" value="Ser/Arg_repetitive_matrix"/>
</dbReference>
<dbReference type="InterPro" id="IPR036483">
    <property type="entry name" value="PWI_dom_sf"/>
</dbReference>
<evidence type="ECO:0000259" key="3">
    <source>
        <dbReference type="PROSITE" id="PS51025"/>
    </source>
</evidence>
<feature type="compositionally biased region" description="Basic residues" evidence="2">
    <location>
        <begin position="249"/>
        <end position="262"/>
    </location>
</feature>
<proteinExistence type="predicted"/>